<dbReference type="HOGENOM" id="CLU_023752_1_0_1"/>
<organism evidence="2 3">
    <name type="scientific">Scleroderma citrinum Foug A</name>
    <dbReference type="NCBI Taxonomy" id="1036808"/>
    <lineage>
        <taxon>Eukaryota</taxon>
        <taxon>Fungi</taxon>
        <taxon>Dikarya</taxon>
        <taxon>Basidiomycota</taxon>
        <taxon>Agaricomycotina</taxon>
        <taxon>Agaricomycetes</taxon>
        <taxon>Agaricomycetidae</taxon>
        <taxon>Boletales</taxon>
        <taxon>Sclerodermatineae</taxon>
        <taxon>Sclerodermataceae</taxon>
        <taxon>Scleroderma</taxon>
    </lineage>
</organism>
<protein>
    <submittedName>
        <fullName evidence="2">Uncharacterized protein</fullName>
    </submittedName>
</protein>
<evidence type="ECO:0000313" key="2">
    <source>
        <dbReference type="EMBL" id="KIM52752.1"/>
    </source>
</evidence>
<name>A0A0C2ZJ15_9AGAM</name>
<dbReference type="OrthoDB" id="2269034at2759"/>
<dbReference type="SUPFAM" id="SSF81383">
    <property type="entry name" value="F-box domain"/>
    <property type="match status" value="1"/>
</dbReference>
<dbReference type="AlphaFoldDB" id="A0A0C2ZJ15"/>
<proteinExistence type="predicted"/>
<feature type="region of interest" description="Disordered" evidence="1">
    <location>
        <begin position="468"/>
        <end position="499"/>
    </location>
</feature>
<reference evidence="3" key="2">
    <citation type="submission" date="2015-01" db="EMBL/GenBank/DDBJ databases">
        <title>Evolutionary Origins and Diversification of the Mycorrhizal Mutualists.</title>
        <authorList>
            <consortium name="DOE Joint Genome Institute"/>
            <consortium name="Mycorrhizal Genomics Consortium"/>
            <person name="Kohler A."/>
            <person name="Kuo A."/>
            <person name="Nagy L.G."/>
            <person name="Floudas D."/>
            <person name="Copeland A."/>
            <person name="Barry K.W."/>
            <person name="Cichocki N."/>
            <person name="Veneault-Fourrey C."/>
            <person name="LaButti K."/>
            <person name="Lindquist E.A."/>
            <person name="Lipzen A."/>
            <person name="Lundell T."/>
            <person name="Morin E."/>
            <person name="Murat C."/>
            <person name="Riley R."/>
            <person name="Ohm R."/>
            <person name="Sun H."/>
            <person name="Tunlid A."/>
            <person name="Henrissat B."/>
            <person name="Grigoriev I.V."/>
            <person name="Hibbett D.S."/>
            <person name="Martin F."/>
        </authorList>
    </citation>
    <scope>NUCLEOTIDE SEQUENCE [LARGE SCALE GENOMIC DNA]</scope>
    <source>
        <strain evidence="3">Foug A</strain>
    </source>
</reference>
<gene>
    <name evidence="2" type="ORF">SCLCIDRAFT_1223499</name>
</gene>
<feature type="compositionally biased region" description="Polar residues" evidence="1">
    <location>
        <begin position="472"/>
        <end position="484"/>
    </location>
</feature>
<accession>A0A0C2ZJ15</accession>
<sequence>MDELAQARAELDRLERRERELRKQLCSIRKFIKVQKSLIESLVRRVPAPIKRLPVEILLWILDFTLQVDDSSLDVHHQRKRELAVVSRHWRDVIFNCPAFWTRIRITPSWSASLVKEYVERSGKCLLDIDIRNWDRWTSFSDLRFSLSLVIASAHRWRNIDIRENSEFCSEYVFDMLSASTFPSLIHAAIICEHRIIYPQFLRPENSPALKHVEIKNLDHRTDDDIPIGSRVVDFSLQSWSGAESLNLCLLQQLTTLSLSTDASYQSLDTDSAIFPFLTSLVVKVSKLNLTRLMTAIVAPRLAHFCYLSGASIPHERTTAISNGFGSKFKNVRRVAFRVQDLNSIGADMYSAFPNVCTAEIHIDGFAGTTDNVSRAVDHWARLQDLSLFAPTMTLVHIANDLALRLHRQQPGRAMLHLKLSRAHTTIPFENTSSENQNIFTLFNSLHEYCVLELLNFPLTFRMKSVPKSDDPLTQSASPSTYHPLSSEPVEPDLDHSDSPDIWRTYADKSCSGLSGETLVTGHNNH</sequence>
<dbReference type="Proteomes" id="UP000053989">
    <property type="component" value="Unassembled WGS sequence"/>
</dbReference>
<evidence type="ECO:0000313" key="3">
    <source>
        <dbReference type="Proteomes" id="UP000053989"/>
    </source>
</evidence>
<evidence type="ECO:0000256" key="1">
    <source>
        <dbReference type="SAM" id="MobiDB-lite"/>
    </source>
</evidence>
<dbReference type="EMBL" id="KN822201">
    <property type="protein sequence ID" value="KIM52752.1"/>
    <property type="molecule type" value="Genomic_DNA"/>
</dbReference>
<dbReference type="InterPro" id="IPR036047">
    <property type="entry name" value="F-box-like_dom_sf"/>
</dbReference>
<keyword evidence="3" id="KW-1185">Reference proteome</keyword>
<dbReference type="STRING" id="1036808.A0A0C2ZJ15"/>
<dbReference type="InParanoid" id="A0A0C2ZJ15"/>
<reference evidence="2 3" key="1">
    <citation type="submission" date="2014-04" db="EMBL/GenBank/DDBJ databases">
        <authorList>
            <consortium name="DOE Joint Genome Institute"/>
            <person name="Kuo A."/>
            <person name="Kohler A."/>
            <person name="Nagy L.G."/>
            <person name="Floudas D."/>
            <person name="Copeland A."/>
            <person name="Barry K.W."/>
            <person name="Cichocki N."/>
            <person name="Veneault-Fourrey C."/>
            <person name="LaButti K."/>
            <person name="Lindquist E.A."/>
            <person name="Lipzen A."/>
            <person name="Lundell T."/>
            <person name="Morin E."/>
            <person name="Murat C."/>
            <person name="Sun H."/>
            <person name="Tunlid A."/>
            <person name="Henrissat B."/>
            <person name="Grigoriev I.V."/>
            <person name="Hibbett D.S."/>
            <person name="Martin F."/>
            <person name="Nordberg H.P."/>
            <person name="Cantor M.N."/>
            <person name="Hua S.X."/>
        </authorList>
    </citation>
    <scope>NUCLEOTIDE SEQUENCE [LARGE SCALE GENOMIC DNA]</scope>
    <source>
        <strain evidence="2 3">Foug A</strain>
    </source>
</reference>